<name>A0A2R5FMU5_NOSCO</name>
<dbReference type="SUPFAM" id="SSF51905">
    <property type="entry name" value="FAD/NAD(P)-binding domain"/>
    <property type="match status" value="1"/>
</dbReference>
<dbReference type="GO" id="GO:0016491">
    <property type="term" value="F:oxidoreductase activity"/>
    <property type="evidence" value="ECO:0007669"/>
    <property type="project" value="UniProtKB-KW"/>
</dbReference>
<evidence type="ECO:0000256" key="1">
    <source>
        <dbReference type="ARBA" id="ARBA00022630"/>
    </source>
</evidence>
<protein>
    <submittedName>
        <fullName evidence="5">Response regulator receiver modulated FAD-dependent pyridine nucleotide-disulfide oxidoreductase</fullName>
    </submittedName>
</protein>
<evidence type="ECO:0000259" key="4">
    <source>
        <dbReference type="PROSITE" id="PS50110"/>
    </source>
</evidence>
<evidence type="ECO:0000313" key="5">
    <source>
        <dbReference type="EMBL" id="GBG18778.1"/>
    </source>
</evidence>
<dbReference type="PANTHER" id="PTHR48105">
    <property type="entry name" value="THIOREDOXIN REDUCTASE 1-RELATED-RELATED"/>
    <property type="match status" value="1"/>
</dbReference>
<evidence type="ECO:0000256" key="3">
    <source>
        <dbReference type="PROSITE-ProRule" id="PRU00169"/>
    </source>
</evidence>
<dbReference type="Gene3D" id="3.50.50.60">
    <property type="entry name" value="FAD/NAD(P)-binding domain"/>
    <property type="match status" value="2"/>
</dbReference>
<feature type="domain" description="Response regulatory" evidence="4">
    <location>
        <begin position="23"/>
        <end position="146"/>
    </location>
</feature>
<organism evidence="5 6">
    <name type="scientific">Nostoc commune NIES-4072</name>
    <dbReference type="NCBI Taxonomy" id="2005467"/>
    <lineage>
        <taxon>Bacteria</taxon>
        <taxon>Bacillati</taxon>
        <taxon>Cyanobacteriota</taxon>
        <taxon>Cyanophyceae</taxon>
        <taxon>Nostocales</taxon>
        <taxon>Nostocaceae</taxon>
        <taxon>Nostoc</taxon>
    </lineage>
</organism>
<dbReference type="Gene3D" id="3.40.50.2300">
    <property type="match status" value="1"/>
</dbReference>
<keyword evidence="2" id="KW-0560">Oxidoreductase</keyword>
<dbReference type="PROSITE" id="PS50110">
    <property type="entry name" value="RESPONSE_REGULATORY"/>
    <property type="match status" value="1"/>
</dbReference>
<dbReference type="Pfam" id="PF07992">
    <property type="entry name" value="Pyr_redox_2"/>
    <property type="match status" value="1"/>
</dbReference>
<comment type="caution">
    <text evidence="5">The sequence shown here is derived from an EMBL/GenBank/DDBJ whole genome shotgun (WGS) entry which is preliminary data.</text>
</comment>
<keyword evidence="3" id="KW-0597">Phosphoprotein</keyword>
<dbReference type="PRINTS" id="PR00469">
    <property type="entry name" value="PNDRDTASEII"/>
</dbReference>
<dbReference type="InterPro" id="IPR050097">
    <property type="entry name" value="Ferredoxin-NADP_redctase_2"/>
</dbReference>
<dbReference type="InterPro" id="IPR023753">
    <property type="entry name" value="FAD/NAD-binding_dom"/>
</dbReference>
<dbReference type="Pfam" id="PF00072">
    <property type="entry name" value="Response_reg"/>
    <property type="match status" value="1"/>
</dbReference>
<dbReference type="GO" id="GO:0000160">
    <property type="term" value="P:phosphorelay signal transduction system"/>
    <property type="evidence" value="ECO:0007669"/>
    <property type="project" value="InterPro"/>
</dbReference>
<dbReference type="SUPFAM" id="SSF52833">
    <property type="entry name" value="Thioredoxin-like"/>
    <property type="match status" value="1"/>
</dbReference>
<dbReference type="InterPro" id="IPR011006">
    <property type="entry name" value="CheY-like_superfamily"/>
</dbReference>
<gene>
    <name evidence="5" type="ORF">NIES4072_24430</name>
</gene>
<reference evidence="5 6" key="1">
    <citation type="submission" date="2017-06" db="EMBL/GenBank/DDBJ databases">
        <title>Genome sequencing of cyanobaciteial culture collection at National Institute for Environmental Studies (NIES).</title>
        <authorList>
            <person name="Hirose Y."/>
            <person name="Shimura Y."/>
            <person name="Fujisawa T."/>
            <person name="Nakamura Y."/>
            <person name="Kawachi M."/>
        </authorList>
    </citation>
    <scope>NUCLEOTIDE SEQUENCE [LARGE SCALE GENOMIC DNA]</scope>
    <source>
        <strain evidence="5 6">NIES-4072</strain>
    </source>
</reference>
<feature type="modified residue" description="4-aspartylphosphate" evidence="3">
    <location>
        <position position="80"/>
    </location>
</feature>
<proteinExistence type="predicted"/>
<dbReference type="PRINTS" id="PR00368">
    <property type="entry name" value="FADPNR"/>
</dbReference>
<dbReference type="InterPro" id="IPR001789">
    <property type="entry name" value="Sig_transdc_resp-reg_receiver"/>
</dbReference>
<keyword evidence="6" id="KW-1185">Reference proteome</keyword>
<dbReference type="InterPro" id="IPR036249">
    <property type="entry name" value="Thioredoxin-like_sf"/>
</dbReference>
<dbReference type="Proteomes" id="UP000245124">
    <property type="component" value="Unassembled WGS sequence"/>
</dbReference>
<dbReference type="SUPFAM" id="SSF52172">
    <property type="entry name" value="CheY-like"/>
    <property type="match status" value="1"/>
</dbReference>
<dbReference type="InterPro" id="IPR036188">
    <property type="entry name" value="FAD/NAD-bd_sf"/>
</dbReference>
<evidence type="ECO:0000313" key="6">
    <source>
        <dbReference type="Proteomes" id="UP000245124"/>
    </source>
</evidence>
<dbReference type="SMART" id="SM00448">
    <property type="entry name" value="REC"/>
    <property type="match status" value="1"/>
</dbReference>
<keyword evidence="1" id="KW-0285">Flavoprotein</keyword>
<dbReference type="AlphaFoldDB" id="A0A2R5FMU5"/>
<dbReference type="EMBL" id="BDUD01000001">
    <property type="protein sequence ID" value="GBG18778.1"/>
    <property type="molecule type" value="Genomic_DNA"/>
</dbReference>
<evidence type="ECO:0000256" key="2">
    <source>
        <dbReference type="ARBA" id="ARBA00023002"/>
    </source>
</evidence>
<dbReference type="Gene3D" id="3.40.30.10">
    <property type="entry name" value="Glutaredoxin"/>
    <property type="match status" value="1"/>
</dbReference>
<accession>A0A2R5FMU5</accession>
<sequence length="572" mass="62296">MTSFEHKTRHCNYQVTVVMAKPAILTVDDDPEVLQAVSRDLRHQYGDRFRIVRADSGISALDVVQQLKLHNEAVALFLVDQRMPQMGGVEFLEQAKGIFPDAKRALLTAYADTDAAIKSINSAKLDYYLLKPWNPPEERLYPVLDDLLDDWLAGFRPPFEGIRVIGNRWSPFSHQVKDFLARNQIPYNWLDIELEPEAAKLVEYAQADGRQQLPLVLFPDGSRLIQPSNLEIAAKIGLQTQAERPFYDLAIVGGGPAGLAAAVYGASEGLSTVLIEREAPGGQAGTSSRIENYLGFPVGLSGSDLARRGVTQARRFGVEILTPQVVTGVKLQDPYRVLQLADGSEISCHALLVATGVSYRWLNVPGAKKLTGAGIYYGAAMTEAITCTNEEVYLVGGANSAGQAAMHFSKYASKVIMLVRGESLSSSMSQYLIDQIAATANIKVCTGCNVVEVKGDEHLEEIVIAHAKTGQTETVPARSLFIFIGASPKTDWLDGVIRRDTQGFIITGPDLMHNGKSPPGWPLERSPFLLESNVPGIFAAGDVRFGSIKRVASGVGEGSIAIQFVHRYLSNV</sequence>